<evidence type="ECO:0000259" key="5">
    <source>
        <dbReference type="PROSITE" id="PS50835"/>
    </source>
</evidence>
<accession>A0A918TES9</accession>
<dbReference type="GO" id="GO:0007156">
    <property type="term" value="P:homophilic cell adhesion via plasma membrane adhesion molecules"/>
    <property type="evidence" value="ECO:0007669"/>
    <property type="project" value="TreeGrafter"/>
</dbReference>
<dbReference type="Pfam" id="PF13927">
    <property type="entry name" value="Ig_3"/>
    <property type="match status" value="2"/>
</dbReference>
<dbReference type="EMBL" id="BMXI01000002">
    <property type="protein sequence ID" value="GHC44467.1"/>
    <property type="molecule type" value="Genomic_DNA"/>
</dbReference>
<keyword evidence="7" id="KW-1185">Reference proteome</keyword>
<sequence length="2915" mass="305219">MADQVLSDFTLEQISQSQHNQKPNNPLTMNKLLLSLTLLSLPLRAAPDTVDQAFASTAGSFYDEVQLGGPASMLIQPDGKLLVGSNWMSAQNGTLYTPLVRFNLDGTTDHTFHADATPNGQGSGIFYDLPGQPEVHGLALQSDGKIIAVGCMQGMRDGVTTGSSTNALISNGIVRITANGDPDVTFQSAGIDTEFIDEVVTTSDDKIIIAGGFNSVRNQGGSFISREGIARLNADGSLDTSFQVVPSSLGSFDAGTLFIRQVAPTANGKYYIVGSARPAGGTFSDSAPILARINSDGSLDGSFAPSFPQGVDSFSGVVLEPAGTIVALGSYGNTASSNNFMGRFTETGSPSGSFTLDASLPKVSARPLRQDPLGRFLLSKRDPSLGNTQLVRINNDGSLDATFNASGTGITGNNTAYFNQSITSPTGKIYAGGSFSGVNGEPTIKIAAFEGDYIPNSPGTIQMGTFAVSAAECDLTLRVPVTRIGGATGAATVDYSFADINATAGSDYTTTAGTISFAAGEAGTKYIDVALTADALVETLEVFTVTLSNPTGATLGTTVETYATIIDSNSPPLIIAEPSPLYVPPFEFFQLAVGAISGKDPTTYQWFKDGSPISGATSPLYFATNANAAQHDGDYTVTVTNPNGTVTSAVATVVVKDPADLSFALSSTSAIESDGTLEVTLTRSGSSVNAVSVDVTAFAGTASSADYSFATQTVSWADGDLADKTITVTLTDDSEIESTETLQLVLVNYSPDARPGTNSSILIEILDDDTPLTIATQPLPSQQLQEDETLTLTVTADSPTPLSYQWLRDGTPLPGEVAATLTLDPVTLAGSGSYTVEVTNAAGTVTSDSAEVLVKPAPYFATAAPPTPDLDQNIFSIALIDNQTAWVAGQSSTLGFIIQKVSLDPTVPVVTITLNSQAEQVVTLPGGGVAARGYFTTVNGQSQSFIAKFNPDGTLATGQITSNLTKRPSVIAVDDAGRILVGEGTSGVYETMHRFNADGSLDAAFPQVSFGYNPNIESILVDGSHIYVGGRFTSSGTGTAGNYLTKLNDDGTRDESFNFTTNVLPLAIEKMDDGKLAILAQQSFGTVSQWVRIINPDGSLDTSPASLGSLSYFDLGVDDNGTIYSPRANTPYLAVSNGDPDFTTKMGPFNNVVSSIEVDQAGRVWVAGAFTTLNGNPVPHLVVLNGTPGELAIVEHPSLVAAEVGESASFSVDAVSSGTIAYQWRKDGVDLPGETGSTLTVGSLAPSDSAFYDVVVTNTETNLTLPSNLAELIVLGAPEVRESPASKTLIVGDGITLQPKFYASSPYTLQWQKNGVDIPGANSATYEISSSELTDSGNYTLAITNALGSASTVPANIQFIPDPTGLVDGFVPASYMLSYPEHITPTPDGGAYLGGNFYNITHPAGAFNDRLAKVDASGAPVTSFAPATNNGSANRSTDAALDSSGLPILVSTQNSYGFLINGNYYHVVKLNADGTNHEPFTTNADAAINTAFGLVAVDSLDRVYLGGFNNIDRLNADGTLDATYAPTFSGTPLEMMLTSDGKLLVMTSSSLQRFNADGSLDTTFILDPSIGTTPAYVTFDVGLDGHIHLAAANSTAQRIHQLSADGTLLSTIDNLGFTGSNTLYDIAVQPNGKYLTAHSQAPYLSRVLSDGSPDPLFDIGTGFNSPIRKIEVTEDGKIWVSGGFNTFKGVTHYGYALLNGDPVDVIILEQPGNTFADLGSTAELSISASGLGGAPVTFQWLKDGLELTGETSATLTIANAQESDEGRYEVVITNTITGRDRTSSAATLTVLAEPEILTFSETTFDLEVGDALELSVSAQGAGTLTYQWKKDGVDIPGATSETFAISMTEETDTGVYSVVVTNSFGDTSSDAVTVTVVFAPAAISPDFDDRLVFNSTIYAILPLPDGRTLVGGGFSSITFDGQYYPIDELALLNADGSLDTTMDFNPNGQVRCLTLTPDGKILVGGTFQSIGGATRRRVARLNADLSIDPGFDPGVGANNTVYDLQPTADGKVLAGGIFNQFNSDSNFAYLVRLNADGSLDEDFSPPSLNTIYRVIPLPNNQVLVGGAFSAVASGSYITRLNSDGTRDSSYQGTHSNHVYTMALQPDGKLLLAGRFGRLRRLLDDGTEDPTFSTSLNGDAWSLAVDSAGKILVGGNFTEANNESSSSIARLNSDGTTDTSFDVQDGANSVVQAIALQPLGRIWLGGGFSTYRGSDASRLVLLNGNPLELAIVSHPSSTAIDPGTTATFSVTAAATDTINYQWQKNGSDLTDTGDISGTTSNTLSIANADENAEGEYRVIVTHSTTNETLTSNSAELVVLGAPEILAQPEDLTVETGFDSVFTVDARGASPVSYQWFKDGSPLSDDTNITGATTAELTLSDLSLEDSGTVFVRISNGLGSVDSLTVDLDVVRLPASRDRSIVLPSFNSTVRALYPNDDGSFVAGGFFTSLTHPNGSSSRRYLTKINADGTPDLTFPQVVGNGNIASIDIDSNGRYLVGGRFTQLNANGSFVNINYIARINSDGTIDSTFDPGTGPNSDILQVKVLPNNQVMVTGYFTSFAGQSGTAYVCRLNEDGSVDTSFVSQATSAVEDITCVGSDYYLAGGGYPGSTRQVRIDATGAPVSGYTYNGNLTISDVIPTNDGGVLTGSISYPYIEKVDASGNRSATWPSLANSGGPNTRVYELAQFDSTRSIIAGQFSTYSGQTMNNIVIVNSDGVPEPDFNPGSGFDGSYPEVIKVDAQGRIWCGGGFNTYNGENVGKIVVLNGYLDSPSDPYLDYLANFNLPANELGENDDPDGDDFPNLLEFIYSTDPSTGPSPEVVSDTGTSTGDDLSTAYPTLGFAAGEQYQTFTVLVPKDLQGTTLEVETSTNLQNFGDGTIDPVLLESASFNALYDIRTYAYDQPLSVAPTAYARVVGSR</sequence>
<proteinExistence type="predicted"/>
<feature type="domain" description="Ig-like" evidence="5">
    <location>
        <begin position="1794"/>
        <end position="1875"/>
    </location>
</feature>
<dbReference type="SUPFAM" id="SSF63829">
    <property type="entry name" value="Calcium-dependent phosphotriesterase"/>
    <property type="match status" value="2"/>
</dbReference>
<dbReference type="GO" id="GO:0007154">
    <property type="term" value="P:cell communication"/>
    <property type="evidence" value="ECO:0007669"/>
    <property type="project" value="InterPro"/>
</dbReference>
<gene>
    <name evidence="6" type="ORF">GCM10007100_07210</name>
</gene>
<dbReference type="SMART" id="SM00408">
    <property type="entry name" value="IGc2"/>
    <property type="match status" value="7"/>
</dbReference>
<keyword evidence="4" id="KW-1015">Disulfide bond</keyword>
<dbReference type="InterPro" id="IPR003598">
    <property type="entry name" value="Ig_sub2"/>
</dbReference>
<dbReference type="Pfam" id="PF07679">
    <property type="entry name" value="I-set"/>
    <property type="match status" value="3"/>
</dbReference>
<name>A0A918TES9_9BACT</name>
<dbReference type="PANTHER" id="PTHR45080:SF8">
    <property type="entry name" value="IG-LIKE DOMAIN-CONTAINING PROTEIN"/>
    <property type="match status" value="1"/>
</dbReference>
<keyword evidence="1" id="KW-0732">Signal</keyword>
<dbReference type="InterPro" id="IPR038081">
    <property type="entry name" value="CalX-like_sf"/>
</dbReference>
<dbReference type="Gene3D" id="2.60.40.10">
    <property type="entry name" value="Immunoglobulins"/>
    <property type="match status" value="8"/>
</dbReference>
<dbReference type="SMART" id="SM00237">
    <property type="entry name" value="Calx_beta"/>
    <property type="match status" value="2"/>
</dbReference>
<feature type="domain" description="Ig-like" evidence="5">
    <location>
        <begin position="1179"/>
        <end position="1270"/>
    </location>
</feature>
<dbReference type="Gene3D" id="2.80.10.50">
    <property type="match status" value="12"/>
</dbReference>
<dbReference type="InterPro" id="IPR013098">
    <property type="entry name" value="Ig_I-set"/>
</dbReference>
<feature type="domain" description="Ig-like" evidence="5">
    <location>
        <begin position="2321"/>
        <end position="2403"/>
    </location>
</feature>
<evidence type="ECO:0000256" key="4">
    <source>
        <dbReference type="ARBA" id="ARBA00023157"/>
    </source>
</evidence>
<dbReference type="Gene3D" id="2.60.40.2030">
    <property type="match status" value="2"/>
</dbReference>
<dbReference type="SMART" id="SM00409">
    <property type="entry name" value="IG"/>
    <property type="match status" value="8"/>
</dbReference>
<evidence type="ECO:0000256" key="2">
    <source>
        <dbReference type="ARBA" id="ARBA00022737"/>
    </source>
</evidence>
<feature type="domain" description="Ig-like" evidence="5">
    <location>
        <begin position="771"/>
        <end position="853"/>
    </location>
</feature>
<dbReference type="Pfam" id="PF17164">
    <property type="entry name" value="DUF5122"/>
    <property type="match status" value="16"/>
</dbReference>
<dbReference type="InterPro" id="IPR013783">
    <property type="entry name" value="Ig-like_fold"/>
</dbReference>
<dbReference type="SUPFAM" id="SSF48726">
    <property type="entry name" value="Immunoglobulin"/>
    <property type="match status" value="8"/>
</dbReference>
<dbReference type="CDD" id="cd00096">
    <property type="entry name" value="Ig"/>
    <property type="match status" value="4"/>
</dbReference>
<dbReference type="InterPro" id="IPR013431">
    <property type="entry name" value="Delta_60_rpt"/>
</dbReference>
<evidence type="ECO:0000313" key="6">
    <source>
        <dbReference type="EMBL" id="GHC44467.1"/>
    </source>
</evidence>
<dbReference type="Proteomes" id="UP000644507">
    <property type="component" value="Unassembled WGS sequence"/>
</dbReference>
<dbReference type="InterPro" id="IPR003644">
    <property type="entry name" value="Calx_beta"/>
</dbReference>
<dbReference type="PANTHER" id="PTHR45080">
    <property type="entry name" value="CONTACTIN 5"/>
    <property type="match status" value="1"/>
</dbReference>
<dbReference type="NCBIfam" id="TIGR02608">
    <property type="entry name" value="delta_60_rpt"/>
    <property type="match status" value="15"/>
</dbReference>
<reference evidence="6" key="1">
    <citation type="journal article" date="2014" name="Int. J. Syst. Evol. Microbiol.">
        <title>Complete genome sequence of Corynebacterium casei LMG S-19264T (=DSM 44701T), isolated from a smear-ripened cheese.</title>
        <authorList>
            <consortium name="US DOE Joint Genome Institute (JGI-PGF)"/>
            <person name="Walter F."/>
            <person name="Albersmeier A."/>
            <person name="Kalinowski J."/>
            <person name="Ruckert C."/>
        </authorList>
    </citation>
    <scope>NUCLEOTIDE SEQUENCE</scope>
    <source>
        <strain evidence="6">KCTC 12988</strain>
    </source>
</reference>
<feature type="domain" description="Ig-like" evidence="5">
    <location>
        <begin position="1702"/>
        <end position="1789"/>
    </location>
</feature>
<dbReference type="SUPFAM" id="SSF141072">
    <property type="entry name" value="CalX-like"/>
    <property type="match status" value="2"/>
</dbReference>
<dbReference type="GO" id="GO:0005886">
    <property type="term" value="C:plasma membrane"/>
    <property type="evidence" value="ECO:0007669"/>
    <property type="project" value="TreeGrafter"/>
</dbReference>
<comment type="caution">
    <text evidence="6">The sequence shown here is derived from an EMBL/GenBank/DDBJ whole genome shotgun (WGS) entry which is preliminary data.</text>
</comment>
<dbReference type="InterPro" id="IPR007110">
    <property type="entry name" value="Ig-like_dom"/>
</dbReference>
<evidence type="ECO:0000313" key="7">
    <source>
        <dbReference type="Proteomes" id="UP000644507"/>
    </source>
</evidence>
<dbReference type="PROSITE" id="PS50835">
    <property type="entry name" value="IG_LIKE"/>
    <property type="match status" value="7"/>
</dbReference>
<dbReference type="SUPFAM" id="SSF101898">
    <property type="entry name" value="NHL repeat"/>
    <property type="match status" value="2"/>
</dbReference>
<evidence type="ECO:0000256" key="1">
    <source>
        <dbReference type="ARBA" id="ARBA00022729"/>
    </source>
</evidence>
<organism evidence="6 7">
    <name type="scientific">Roseibacillus persicicus</name>
    <dbReference type="NCBI Taxonomy" id="454148"/>
    <lineage>
        <taxon>Bacteria</taxon>
        <taxon>Pseudomonadati</taxon>
        <taxon>Verrucomicrobiota</taxon>
        <taxon>Verrucomicrobiia</taxon>
        <taxon>Verrucomicrobiales</taxon>
        <taxon>Verrucomicrobiaceae</taxon>
        <taxon>Roseibacillus</taxon>
    </lineage>
</organism>
<evidence type="ECO:0000256" key="3">
    <source>
        <dbReference type="ARBA" id="ARBA00022837"/>
    </source>
</evidence>
<dbReference type="InterPro" id="IPR036179">
    <property type="entry name" value="Ig-like_dom_sf"/>
</dbReference>
<feature type="domain" description="Ig-like" evidence="5">
    <location>
        <begin position="1278"/>
        <end position="1358"/>
    </location>
</feature>
<dbReference type="Pfam" id="PF03160">
    <property type="entry name" value="Calx-beta"/>
    <property type="match status" value="2"/>
</dbReference>
<keyword evidence="3" id="KW-0106">Calcium</keyword>
<protein>
    <recommendedName>
        <fullName evidence="5">Ig-like domain-containing protein</fullName>
    </recommendedName>
</protein>
<keyword evidence="2" id="KW-0677">Repeat</keyword>
<reference evidence="6" key="2">
    <citation type="submission" date="2020-09" db="EMBL/GenBank/DDBJ databases">
        <authorList>
            <person name="Sun Q."/>
            <person name="Kim S."/>
        </authorList>
    </citation>
    <scope>NUCLEOTIDE SEQUENCE</scope>
    <source>
        <strain evidence="6">KCTC 12988</strain>
    </source>
</reference>
<dbReference type="InterPro" id="IPR003599">
    <property type="entry name" value="Ig_sub"/>
</dbReference>
<feature type="domain" description="Ig-like" evidence="5">
    <location>
        <begin position="2225"/>
        <end position="2309"/>
    </location>
</feature>
<dbReference type="SUPFAM" id="SSF69322">
    <property type="entry name" value="Tricorn protease domain 2"/>
    <property type="match status" value="1"/>
</dbReference>
<dbReference type="InterPro" id="IPR050958">
    <property type="entry name" value="Cell_Adh-Cytoskel_Orgn"/>
</dbReference>